<gene>
    <name evidence="8" type="ORF">OOZ53_11775</name>
</gene>
<feature type="signal peptide" evidence="6">
    <location>
        <begin position="1"/>
        <end position="20"/>
    </location>
</feature>
<reference evidence="8" key="1">
    <citation type="submission" date="2022-11" db="EMBL/GenBank/DDBJ databases">
        <title>Hoeflea poritis sp. nov., isolated from scleractinian coral Porites lutea.</title>
        <authorList>
            <person name="Zhang G."/>
            <person name="Wei Q."/>
            <person name="Cai L."/>
        </authorList>
    </citation>
    <scope>NUCLEOTIDE SEQUENCE</scope>
    <source>
        <strain evidence="8">E7-10</strain>
    </source>
</reference>
<evidence type="ECO:0000256" key="3">
    <source>
        <dbReference type="ARBA" id="ARBA00023136"/>
    </source>
</evidence>
<evidence type="ECO:0000256" key="2">
    <source>
        <dbReference type="ARBA" id="ARBA00022729"/>
    </source>
</evidence>
<dbReference type="InterPro" id="IPR011250">
    <property type="entry name" value="OMP/PagP_B-barrel"/>
</dbReference>
<dbReference type="EMBL" id="JAPJZH010000006">
    <property type="protein sequence ID" value="MDA4846032.1"/>
    <property type="molecule type" value="Genomic_DNA"/>
</dbReference>
<dbReference type="InterPro" id="IPR051692">
    <property type="entry name" value="OMP-like"/>
</dbReference>
<evidence type="ECO:0000256" key="5">
    <source>
        <dbReference type="ARBA" id="ARBA00038306"/>
    </source>
</evidence>
<evidence type="ECO:0000313" key="9">
    <source>
        <dbReference type="Proteomes" id="UP001148313"/>
    </source>
</evidence>
<evidence type="ECO:0000259" key="7">
    <source>
        <dbReference type="Pfam" id="PF13505"/>
    </source>
</evidence>
<keyword evidence="4" id="KW-0998">Cell outer membrane</keyword>
<proteinExistence type="inferred from homology"/>
<evidence type="ECO:0000256" key="6">
    <source>
        <dbReference type="SAM" id="SignalP"/>
    </source>
</evidence>
<feature type="domain" description="Outer membrane protein beta-barrel" evidence="7">
    <location>
        <begin position="8"/>
        <end position="229"/>
    </location>
</feature>
<comment type="caution">
    <text evidence="8">The sequence shown here is derived from an EMBL/GenBank/DDBJ whole genome shotgun (WGS) entry which is preliminary data.</text>
</comment>
<dbReference type="PANTHER" id="PTHR34001">
    <property type="entry name" value="BLL7405 PROTEIN"/>
    <property type="match status" value="1"/>
</dbReference>
<dbReference type="PANTHER" id="PTHR34001:SF3">
    <property type="entry name" value="BLL7405 PROTEIN"/>
    <property type="match status" value="1"/>
</dbReference>
<accession>A0ABT4VMT3</accession>
<comment type="subcellular location">
    <subcellularLocation>
        <location evidence="1">Cell outer membrane</location>
    </subcellularLocation>
</comment>
<dbReference type="Gene3D" id="2.40.160.20">
    <property type="match status" value="2"/>
</dbReference>
<comment type="similarity">
    <text evidence="5">Belongs to the Omp25/RopB family.</text>
</comment>
<feature type="chain" id="PRO_5046350634" evidence="6">
    <location>
        <begin position="21"/>
        <end position="427"/>
    </location>
</feature>
<feature type="domain" description="Outer membrane protein beta-barrel" evidence="7">
    <location>
        <begin position="270"/>
        <end position="424"/>
    </location>
</feature>
<dbReference type="Proteomes" id="UP001148313">
    <property type="component" value="Unassembled WGS sequence"/>
</dbReference>
<evidence type="ECO:0000256" key="1">
    <source>
        <dbReference type="ARBA" id="ARBA00004442"/>
    </source>
</evidence>
<keyword evidence="2 6" id="KW-0732">Signal</keyword>
<organism evidence="8 9">
    <name type="scientific">Hoeflea poritis</name>
    <dbReference type="NCBI Taxonomy" id="2993659"/>
    <lineage>
        <taxon>Bacteria</taxon>
        <taxon>Pseudomonadati</taxon>
        <taxon>Pseudomonadota</taxon>
        <taxon>Alphaproteobacteria</taxon>
        <taxon>Hyphomicrobiales</taxon>
        <taxon>Rhizobiaceae</taxon>
        <taxon>Hoeflea</taxon>
    </lineage>
</organism>
<evidence type="ECO:0000313" key="8">
    <source>
        <dbReference type="EMBL" id="MDA4846032.1"/>
    </source>
</evidence>
<dbReference type="RefSeq" id="WP_271089751.1">
    <property type="nucleotide sequence ID" value="NZ_JAPJZH010000006.1"/>
</dbReference>
<dbReference type="InterPro" id="IPR027385">
    <property type="entry name" value="Beta-barrel_OMP"/>
</dbReference>
<dbReference type="Pfam" id="PF13505">
    <property type="entry name" value="OMP_b-brl"/>
    <property type="match status" value="2"/>
</dbReference>
<name>A0ABT4VMT3_9HYPH</name>
<keyword evidence="9" id="KW-1185">Reference proteome</keyword>
<protein>
    <submittedName>
        <fullName evidence="8">Outer membrane beta-barrel protein</fullName>
    </submittedName>
</protein>
<sequence>MRYAVSGAVLAFALSAPAMAADVIVEQPQSIVSGTSVYDWSGFWVGAGGGRGAVVHELGLIGFPVSFNGVGGDGFFGQLSAGYDHVFDNGLVAGIAVSGRYGNIETTLDIAPVPFFGFPGFNADVTAEYGFDVIGRLGYTVAPRTLAYVLGGYTWQHFDISTNFTGSIYDWSSSGYVVGLGVEHAVRDKWTVRSEYRYSHYSSHDVAGAGFLSIDPSTHTFHTTLNYRFNGGDSARTIAPLSYDWTGIKLGVAGGAGAIVHDVDLIGSFIEFNGIGGEGVLGEINIGYDREFGNGYLGGVVLAARVSNIETSLNVGGFNADIQADYGFDALLRVGKIFGGRTLAYAIGGYTWQSFDLSSSPAFVTGDWDLGGFTIGTGAEFAITERITAYTEYRYTYYEDTEFNSGGFISLKPSTHTVRAGAKFKLY</sequence>
<evidence type="ECO:0000256" key="4">
    <source>
        <dbReference type="ARBA" id="ARBA00023237"/>
    </source>
</evidence>
<dbReference type="SUPFAM" id="SSF56925">
    <property type="entry name" value="OMPA-like"/>
    <property type="match status" value="2"/>
</dbReference>
<keyword evidence="3" id="KW-0472">Membrane</keyword>